<comment type="caution">
    <text evidence="2">The sequence shown here is derived from an EMBL/GenBank/DDBJ whole genome shotgun (WGS) entry which is preliminary data.</text>
</comment>
<evidence type="ECO:0000256" key="1">
    <source>
        <dbReference type="SAM" id="MobiDB-lite"/>
    </source>
</evidence>
<reference evidence="2 3" key="1">
    <citation type="journal article" date="2010" name="Science">
        <title>Genome expansion and gene loss in powdery mildew fungi reveal tradeoffs in extreme parasitism.</title>
        <authorList>
            <person name="Spanu P.D."/>
            <person name="Abbott J.C."/>
            <person name="Amselem J."/>
            <person name="Burgis T.A."/>
            <person name="Soanes D.M."/>
            <person name="Stueber K."/>
            <person name="Ver Loren van Themaat E."/>
            <person name="Brown J.K.M."/>
            <person name="Butcher S.A."/>
            <person name="Gurr S.J."/>
            <person name="Lebrun M.-H."/>
            <person name="Ridout C.J."/>
            <person name="Schulze-Lefert P."/>
            <person name="Talbot N.J."/>
            <person name="Ahmadinejad N."/>
            <person name="Ametz C."/>
            <person name="Barton G.R."/>
            <person name="Benjdia M."/>
            <person name="Bidzinski P."/>
            <person name="Bindschedler L.V."/>
            <person name="Both M."/>
            <person name="Brewer M.T."/>
            <person name="Cadle-Davidson L."/>
            <person name="Cadle-Davidson M.M."/>
            <person name="Collemare J."/>
            <person name="Cramer R."/>
            <person name="Frenkel O."/>
            <person name="Godfrey D."/>
            <person name="Harriman J."/>
            <person name="Hoede C."/>
            <person name="King B.C."/>
            <person name="Klages S."/>
            <person name="Kleemann J."/>
            <person name="Knoll D."/>
            <person name="Koti P.S."/>
            <person name="Kreplak J."/>
            <person name="Lopez-Ruiz F.J."/>
            <person name="Lu X."/>
            <person name="Maekawa T."/>
            <person name="Mahanil S."/>
            <person name="Micali C."/>
            <person name="Milgroom M.G."/>
            <person name="Montana G."/>
            <person name="Noir S."/>
            <person name="O'Connell R.J."/>
            <person name="Oberhaensli S."/>
            <person name="Parlange F."/>
            <person name="Pedersen C."/>
            <person name="Quesneville H."/>
            <person name="Reinhardt R."/>
            <person name="Rott M."/>
            <person name="Sacristan S."/>
            <person name="Schmidt S.M."/>
            <person name="Schoen M."/>
            <person name="Skamnioti P."/>
            <person name="Sommer H."/>
            <person name="Stephens A."/>
            <person name="Takahara H."/>
            <person name="Thordal-Christensen H."/>
            <person name="Vigouroux M."/>
            <person name="Wessling R."/>
            <person name="Wicker T."/>
            <person name="Panstruga R."/>
        </authorList>
    </citation>
    <scope>NUCLEOTIDE SEQUENCE [LARGE SCALE GENOMIC DNA]</scope>
    <source>
        <strain evidence="2">DH14</strain>
    </source>
</reference>
<dbReference type="EMBL" id="CAUH01007135">
    <property type="protein sequence ID" value="CCU82862.1"/>
    <property type="molecule type" value="Genomic_DNA"/>
</dbReference>
<gene>
    <name evidence="2" type="ORF">BGHDH14_bghG007135000001001</name>
</gene>
<feature type="compositionally biased region" description="Basic and acidic residues" evidence="1">
    <location>
        <begin position="324"/>
        <end position="336"/>
    </location>
</feature>
<sequence>MAYQSQINEIKRKLQREGSSRWQNSSQPMFRQICNAFYQAEDCPHSVALSRSMKQYLAEENIWAYLFGKDSRFPGIKPSNTYAHYIPSQAMVANTSHANTRYEAELMPGRNISKPNSSSPALECVEESSTTRFADRGAAKSMRRQLEEIWALGKNKPANYEPQFGWNPSTGEPWLALRSYRENSYTSLSGPAHRYLRQLSAFFPAITIQYDRFPHLGFTLIWFDLRDPKSVFSANVWRELAQLRAFFEDWASSNNVSRPIHQAYKIFIDQNAPTRPTLPLPDDFDPDVDAIFGMAPPRCSSPSRSRIYTSNPSGASHRAIIAKHRVDFNNEPPRRDSHGKHRQEREMRATDEPKTKYRRV</sequence>
<dbReference type="InParanoid" id="N1JKQ9"/>
<proteinExistence type="predicted"/>
<feature type="compositionally biased region" description="Basic and acidic residues" evidence="1">
    <location>
        <begin position="343"/>
        <end position="360"/>
    </location>
</feature>
<evidence type="ECO:0000313" key="3">
    <source>
        <dbReference type="Proteomes" id="UP000015441"/>
    </source>
</evidence>
<keyword evidence="3" id="KW-1185">Reference proteome</keyword>
<dbReference type="AlphaFoldDB" id="N1JKQ9"/>
<dbReference type="Proteomes" id="UP000015441">
    <property type="component" value="Unassembled WGS sequence"/>
</dbReference>
<evidence type="ECO:0000313" key="2">
    <source>
        <dbReference type="EMBL" id="CCU82862.1"/>
    </source>
</evidence>
<name>N1JKQ9_BLUG1</name>
<accession>N1JKQ9</accession>
<dbReference type="HOGENOM" id="CLU_787530_0_0_1"/>
<feature type="region of interest" description="Disordered" evidence="1">
    <location>
        <begin position="324"/>
        <end position="360"/>
    </location>
</feature>
<protein>
    <submittedName>
        <fullName evidence="2">Putative Bgh-specific protein</fullName>
    </submittedName>
</protein>
<organism evidence="2 3">
    <name type="scientific">Blumeria graminis f. sp. hordei (strain DH14)</name>
    <name type="common">Barley powdery mildew</name>
    <name type="synonym">Oidium monilioides f. sp. hordei</name>
    <dbReference type="NCBI Taxonomy" id="546991"/>
    <lineage>
        <taxon>Eukaryota</taxon>
        <taxon>Fungi</taxon>
        <taxon>Dikarya</taxon>
        <taxon>Ascomycota</taxon>
        <taxon>Pezizomycotina</taxon>
        <taxon>Leotiomycetes</taxon>
        <taxon>Erysiphales</taxon>
        <taxon>Erysiphaceae</taxon>
        <taxon>Blumeria</taxon>
        <taxon>Blumeria hordei</taxon>
    </lineage>
</organism>
<dbReference type="OrthoDB" id="3560725at2759"/>